<reference evidence="2 3" key="1">
    <citation type="journal article" date="2020" name="Nat. Food">
        <title>A phased Vanilla planifolia genome enables genetic improvement of flavour and production.</title>
        <authorList>
            <person name="Hasing T."/>
            <person name="Tang H."/>
            <person name="Brym M."/>
            <person name="Khazi F."/>
            <person name="Huang T."/>
            <person name="Chambers A.H."/>
        </authorList>
    </citation>
    <scope>NUCLEOTIDE SEQUENCE [LARGE SCALE GENOMIC DNA]</scope>
    <source>
        <tissue evidence="2">Leaf</tissue>
    </source>
</reference>
<protein>
    <recommendedName>
        <fullName evidence="1">Protein kinase domain-containing protein</fullName>
    </recommendedName>
</protein>
<dbReference type="Gene3D" id="1.10.510.10">
    <property type="entry name" value="Transferase(Phosphotransferase) domain 1"/>
    <property type="match status" value="1"/>
</dbReference>
<proteinExistence type="predicted"/>
<dbReference type="InterPro" id="IPR051681">
    <property type="entry name" value="Ser/Thr_Kinases-Pseudokinases"/>
</dbReference>
<dbReference type="InterPro" id="IPR011009">
    <property type="entry name" value="Kinase-like_dom_sf"/>
</dbReference>
<dbReference type="InterPro" id="IPR008271">
    <property type="entry name" value="Ser/Thr_kinase_AS"/>
</dbReference>
<organism evidence="2 3">
    <name type="scientific">Vanilla planifolia</name>
    <name type="common">Vanilla</name>
    <dbReference type="NCBI Taxonomy" id="51239"/>
    <lineage>
        <taxon>Eukaryota</taxon>
        <taxon>Viridiplantae</taxon>
        <taxon>Streptophyta</taxon>
        <taxon>Embryophyta</taxon>
        <taxon>Tracheophyta</taxon>
        <taxon>Spermatophyta</taxon>
        <taxon>Magnoliopsida</taxon>
        <taxon>Liliopsida</taxon>
        <taxon>Asparagales</taxon>
        <taxon>Orchidaceae</taxon>
        <taxon>Vanilloideae</taxon>
        <taxon>Vanilleae</taxon>
        <taxon>Vanilla</taxon>
    </lineage>
</organism>
<dbReference type="PROSITE" id="PS50011">
    <property type="entry name" value="PROTEIN_KINASE_DOM"/>
    <property type="match status" value="1"/>
</dbReference>
<dbReference type="OrthoDB" id="10257085at2759"/>
<dbReference type="Proteomes" id="UP000636800">
    <property type="component" value="Unassembled WGS sequence"/>
</dbReference>
<dbReference type="SMART" id="SM00220">
    <property type="entry name" value="S_TKc"/>
    <property type="match status" value="1"/>
</dbReference>
<gene>
    <name evidence="2" type="ORF">HPP92_028218</name>
</gene>
<comment type="caution">
    <text evidence="2">The sequence shown here is derived from an EMBL/GenBank/DDBJ whole genome shotgun (WGS) entry which is preliminary data.</text>
</comment>
<dbReference type="GO" id="GO:0005524">
    <property type="term" value="F:ATP binding"/>
    <property type="evidence" value="ECO:0007669"/>
    <property type="project" value="InterPro"/>
</dbReference>
<name>A0A835P6Y4_VANPL</name>
<dbReference type="CDD" id="cd13999">
    <property type="entry name" value="STKc_MAP3K-like"/>
    <property type="match status" value="1"/>
</dbReference>
<dbReference type="PRINTS" id="PR00109">
    <property type="entry name" value="TYRKINASE"/>
</dbReference>
<dbReference type="InterPro" id="IPR001245">
    <property type="entry name" value="Ser-Thr/Tyr_kinase_cat_dom"/>
</dbReference>
<evidence type="ECO:0000259" key="1">
    <source>
        <dbReference type="PROSITE" id="PS50011"/>
    </source>
</evidence>
<accession>A0A835P6Y4</accession>
<evidence type="ECO:0000313" key="3">
    <source>
        <dbReference type="Proteomes" id="UP000636800"/>
    </source>
</evidence>
<dbReference type="PANTHER" id="PTHR44329">
    <property type="entry name" value="SERINE/THREONINE-PROTEIN KINASE TNNI3K-RELATED"/>
    <property type="match status" value="1"/>
</dbReference>
<keyword evidence="3" id="KW-1185">Reference proteome</keyword>
<dbReference type="InterPro" id="IPR000719">
    <property type="entry name" value="Prot_kinase_dom"/>
</dbReference>
<dbReference type="EMBL" id="JADCNL010000438">
    <property type="protein sequence ID" value="KAG0447694.1"/>
    <property type="molecule type" value="Genomic_DNA"/>
</dbReference>
<dbReference type="Pfam" id="PF07714">
    <property type="entry name" value="PK_Tyr_Ser-Thr"/>
    <property type="match status" value="1"/>
</dbReference>
<dbReference type="PROSITE" id="PS00108">
    <property type="entry name" value="PROTEIN_KINASE_ST"/>
    <property type="match status" value="1"/>
</dbReference>
<dbReference type="Gene3D" id="3.30.200.20">
    <property type="entry name" value="Phosphorylase Kinase, domain 1"/>
    <property type="match status" value="1"/>
</dbReference>
<dbReference type="SUPFAM" id="SSF56112">
    <property type="entry name" value="Protein kinase-like (PK-like)"/>
    <property type="match status" value="1"/>
</dbReference>
<sequence>MYKDKPVAIKIIRSPDDDEDGVMALRLEKQFSREVNLLSRLHHRGVIKLVAACRNPPVFCIITEYLAGGSLRMFLHKLEPESLPLQKLLSIALGIAQGMEYIHSQGIIHRDLKPENILFDENLCVKIADFGSACEEAYSDPLAEDAGTYRWMAPEMIKHKHYGRKVDVYSFGLVLWEMVTGRIPYGDMTPVQAAFAVVDKNLRPTIPADCPASLSALIEQCWASPQEKRPEFWQIVKVMEQFESILAQGGTLEQAQNLACNDHKKWLLHWIQKLKPHPHAHGMGPFAPKLL</sequence>
<evidence type="ECO:0000313" key="2">
    <source>
        <dbReference type="EMBL" id="KAG0447694.1"/>
    </source>
</evidence>
<feature type="domain" description="Protein kinase" evidence="1">
    <location>
        <begin position="1"/>
        <end position="242"/>
    </location>
</feature>
<dbReference type="PANTHER" id="PTHR44329:SF73">
    <property type="entry name" value="OS01G0201200 PROTEIN"/>
    <property type="match status" value="1"/>
</dbReference>
<dbReference type="PIRSF" id="PIRSF000654">
    <property type="entry name" value="Integrin-linked_kinase"/>
    <property type="match status" value="1"/>
</dbReference>
<dbReference type="AlphaFoldDB" id="A0A835P6Y4"/>
<dbReference type="GO" id="GO:0004674">
    <property type="term" value="F:protein serine/threonine kinase activity"/>
    <property type="evidence" value="ECO:0007669"/>
    <property type="project" value="TreeGrafter"/>
</dbReference>